<comment type="caution">
    <text evidence="1">The sequence shown here is derived from an EMBL/GenBank/DDBJ whole genome shotgun (WGS) entry which is preliminary data.</text>
</comment>
<organism evidence="1 2">
    <name type="scientific">Synchytrium endobioticum</name>
    <dbReference type="NCBI Taxonomy" id="286115"/>
    <lineage>
        <taxon>Eukaryota</taxon>
        <taxon>Fungi</taxon>
        <taxon>Fungi incertae sedis</taxon>
        <taxon>Chytridiomycota</taxon>
        <taxon>Chytridiomycota incertae sedis</taxon>
        <taxon>Chytridiomycetes</taxon>
        <taxon>Synchytriales</taxon>
        <taxon>Synchytriaceae</taxon>
        <taxon>Synchytrium</taxon>
    </lineage>
</organism>
<evidence type="ECO:0000313" key="1">
    <source>
        <dbReference type="EMBL" id="TPX50088.1"/>
    </source>
</evidence>
<dbReference type="EMBL" id="QEAN01000072">
    <property type="protein sequence ID" value="TPX50088.1"/>
    <property type="molecule type" value="Genomic_DNA"/>
</dbReference>
<protein>
    <submittedName>
        <fullName evidence="1">Uncharacterized protein</fullName>
    </submittedName>
</protein>
<dbReference type="VEuPathDB" id="FungiDB:SeMB42_g02368"/>
<name>A0A507DGR9_9FUNG</name>
<reference evidence="1 2" key="1">
    <citation type="journal article" date="2019" name="Sci. Rep.">
        <title>Comparative genomics of chytrid fungi reveal insights into the obligate biotrophic and pathogenic lifestyle of Synchytrium endobioticum.</title>
        <authorList>
            <person name="van de Vossenberg B.T.L.H."/>
            <person name="Warris S."/>
            <person name="Nguyen H.D.T."/>
            <person name="van Gent-Pelzer M.P.E."/>
            <person name="Joly D.L."/>
            <person name="van de Geest H.C."/>
            <person name="Bonants P.J.M."/>
            <person name="Smith D.S."/>
            <person name="Levesque C.A."/>
            <person name="van der Lee T.A.J."/>
        </authorList>
    </citation>
    <scope>NUCLEOTIDE SEQUENCE [LARGE SCALE GENOMIC DNA]</scope>
    <source>
        <strain evidence="1 2">MB42</strain>
    </source>
</reference>
<keyword evidence="2" id="KW-1185">Reference proteome</keyword>
<sequence length="268" mass="28710">MVLKEGGCTGSIPTISAYEPGSRPFNQSAFASRQANHLDFPGRKTMLAKRALALGRMRSPPSAAGWRSTGGRRIAARDFAEPNNPGLADAVDAFEERLRADGGARVRRVRAVLVHVPAARVLAVTDGLKGLTLDQALAQLRWGGAPVGSVAGMVAGKLGEAVLVLGDAGWALRDTYVAHVVLSSSGAWLGAAHAETYVKGRGRYGATPHPLITNMEVVYQQRAAPFASRVADASEWIRERLRRQVKGPSAEELYVAMRDKRPVKSVYC</sequence>
<proteinExistence type="predicted"/>
<accession>A0A507DGR9</accession>
<gene>
    <name evidence="1" type="ORF">SeMB42_g02368</name>
</gene>
<dbReference type="Proteomes" id="UP000317494">
    <property type="component" value="Unassembled WGS sequence"/>
</dbReference>
<dbReference type="AlphaFoldDB" id="A0A507DGR9"/>
<evidence type="ECO:0000313" key="2">
    <source>
        <dbReference type="Proteomes" id="UP000317494"/>
    </source>
</evidence>